<dbReference type="EMBL" id="LBWS01000027">
    <property type="protein sequence ID" value="KKR14482.1"/>
    <property type="molecule type" value="Genomic_DNA"/>
</dbReference>
<proteinExistence type="predicted"/>
<reference evidence="1 2" key="1">
    <citation type="journal article" date="2015" name="Nature">
        <title>rRNA introns, odd ribosomes, and small enigmatic genomes across a large radiation of phyla.</title>
        <authorList>
            <person name="Brown C.T."/>
            <person name="Hug L.A."/>
            <person name="Thomas B.C."/>
            <person name="Sharon I."/>
            <person name="Castelle C.J."/>
            <person name="Singh A."/>
            <person name="Wilkins M.J."/>
            <person name="Williams K.H."/>
            <person name="Banfield J.F."/>
        </authorList>
    </citation>
    <scope>NUCLEOTIDE SEQUENCE [LARGE SCALE GENOMIC DNA]</scope>
</reference>
<evidence type="ECO:0000313" key="2">
    <source>
        <dbReference type="Proteomes" id="UP000034048"/>
    </source>
</evidence>
<accession>A0A0G0RLE7</accession>
<dbReference type="AlphaFoldDB" id="A0A0G0RLE7"/>
<organism evidence="1 2">
    <name type="scientific">Candidatus Falkowbacteria bacterium GW2011_GWA2_39_24</name>
    <dbReference type="NCBI Taxonomy" id="1618634"/>
    <lineage>
        <taxon>Bacteria</taxon>
        <taxon>Candidatus Falkowiibacteriota</taxon>
    </lineage>
</organism>
<comment type="caution">
    <text evidence="1">The sequence shown here is derived from an EMBL/GenBank/DDBJ whole genome shotgun (WGS) entry which is preliminary data.</text>
</comment>
<evidence type="ECO:0000313" key="1">
    <source>
        <dbReference type="EMBL" id="KKR14482.1"/>
    </source>
</evidence>
<sequence>MKILEQKIPWIVEELDSKKNALLQKYQQILIDKDEADNGRILVRGRGQDLIIIDTNYVVANYGNTRPGDFIYVTTQGAGPKDELRYFRGQLSLCVGIGQHRPSEVIEAVPWFLVEDNEGIIFWPPEDAPDFPLLKTCCIC</sequence>
<gene>
    <name evidence="1" type="ORF">UT42_C0027G0002</name>
</gene>
<dbReference type="Proteomes" id="UP000034048">
    <property type="component" value="Unassembled WGS sequence"/>
</dbReference>
<name>A0A0G0RLE7_9BACT</name>
<protein>
    <submittedName>
        <fullName evidence="1">Uncharacterized protein</fullName>
    </submittedName>
</protein>